<protein>
    <submittedName>
        <fullName evidence="2">Uncharacterized protein</fullName>
    </submittedName>
</protein>
<evidence type="ECO:0000313" key="2">
    <source>
        <dbReference type="EMBL" id="KAL2734704.1"/>
    </source>
</evidence>
<organism evidence="2 3">
    <name type="scientific">Vespula maculifrons</name>
    <name type="common">Eastern yellow jacket</name>
    <name type="synonym">Wasp</name>
    <dbReference type="NCBI Taxonomy" id="7453"/>
    <lineage>
        <taxon>Eukaryota</taxon>
        <taxon>Metazoa</taxon>
        <taxon>Ecdysozoa</taxon>
        <taxon>Arthropoda</taxon>
        <taxon>Hexapoda</taxon>
        <taxon>Insecta</taxon>
        <taxon>Pterygota</taxon>
        <taxon>Neoptera</taxon>
        <taxon>Endopterygota</taxon>
        <taxon>Hymenoptera</taxon>
        <taxon>Apocrita</taxon>
        <taxon>Aculeata</taxon>
        <taxon>Vespoidea</taxon>
        <taxon>Vespidae</taxon>
        <taxon>Vespinae</taxon>
        <taxon>Vespula</taxon>
    </lineage>
</organism>
<name>A0ABD2BPK9_VESMC</name>
<feature type="transmembrane region" description="Helical" evidence="1">
    <location>
        <begin position="6"/>
        <end position="26"/>
    </location>
</feature>
<evidence type="ECO:0000256" key="1">
    <source>
        <dbReference type="SAM" id="Phobius"/>
    </source>
</evidence>
<dbReference type="AlphaFoldDB" id="A0ABD2BPK9"/>
<keyword evidence="3" id="KW-1185">Reference proteome</keyword>
<keyword evidence="1" id="KW-0472">Membrane</keyword>
<keyword evidence="1" id="KW-1133">Transmembrane helix</keyword>
<accession>A0ABD2BPK9</accession>
<dbReference type="Proteomes" id="UP001607303">
    <property type="component" value="Unassembled WGS sequence"/>
</dbReference>
<proteinExistence type="predicted"/>
<gene>
    <name evidence="2" type="ORF">V1477_013881</name>
</gene>
<reference evidence="2 3" key="1">
    <citation type="journal article" date="2024" name="Ann. Entomol. Soc. Am.">
        <title>Genomic analyses of the southern and eastern yellowjacket wasps (Hymenoptera: Vespidae) reveal evolutionary signatures of social life.</title>
        <authorList>
            <person name="Catto M.A."/>
            <person name="Caine P.B."/>
            <person name="Orr S.E."/>
            <person name="Hunt B.G."/>
            <person name="Goodisman M.A.D."/>
        </authorList>
    </citation>
    <scope>NUCLEOTIDE SEQUENCE [LARGE SCALE GENOMIC DNA]</scope>
    <source>
        <strain evidence="2">232</strain>
        <tissue evidence="2">Head and thorax</tissue>
    </source>
</reference>
<sequence length="83" mass="10117">MFLFFYPFVILPIKKSTLFLFFVFYFSNTKIYLYKKLMSNKVLHLAFRLSNNIYTLYSIKNIYKSIAKKNIFLQLSLIFQKFT</sequence>
<comment type="caution">
    <text evidence="2">The sequence shown here is derived from an EMBL/GenBank/DDBJ whole genome shotgun (WGS) entry which is preliminary data.</text>
</comment>
<evidence type="ECO:0000313" key="3">
    <source>
        <dbReference type="Proteomes" id="UP001607303"/>
    </source>
</evidence>
<dbReference type="EMBL" id="JAYRBN010000071">
    <property type="protein sequence ID" value="KAL2734704.1"/>
    <property type="molecule type" value="Genomic_DNA"/>
</dbReference>
<keyword evidence="1" id="KW-0812">Transmembrane</keyword>